<comment type="caution">
    <text evidence="1">The sequence shown here is derived from an EMBL/GenBank/DDBJ whole genome shotgun (WGS) entry which is preliminary data.</text>
</comment>
<dbReference type="Pfam" id="PF03692">
    <property type="entry name" value="CxxCxxCC"/>
    <property type="match status" value="1"/>
</dbReference>
<gene>
    <name evidence="1" type="ORF">UU50_C0004G0022</name>
</gene>
<reference evidence="1 2" key="1">
    <citation type="journal article" date="2015" name="Nature">
        <title>rRNA introns, odd ribosomes, and small enigmatic genomes across a large radiation of phyla.</title>
        <authorList>
            <person name="Brown C.T."/>
            <person name="Hug L.A."/>
            <person name="Thomas B.C."/>
            <person name="Sharon I."/>
            <person name="Castelle C.J."/>
            <person name="Singh A."/>
            <person name="Wilkins M.J."/>
            <person name="Williams K.H."/>
            <person name="Banfield J.F."/>
        </authorList>
    </citation>
    <scope>NUCLEOTIDE SEQUENCE [LARGE SCALE GENOMIC DNA]</scope>
</reference>
<evidence type="ECO:0000313" key="1">
    <source>
        <dbReference type="EMBL" id="KKR99641.1"/>
    </source>
</evidence>
<evidence type="ECO:0000313" key="2">
    <source>
        <dbReference type="Proteomes" id="UP000033930"/>
    </source>
</evidence>
<organism evidence="1 2">
    <name type="scientific">Candidatus Uhrbacteria bacterium GW2011_GWC1_41_20</name>
    <dbReference type="NCBI Taxonomy" id="1618983"/>
    <lineage>
        <taxon>Bacteria</taxon>
        <taxon>Candidatus Uhriibacteriota</taxon>
    </lineage>
</organism>
<name>A0A0G0VJ88_9BACT</name>
<dbReference type="InterPro" id="IPR005358">
    <property type="entry name" value="Puta_zinc/iron-chelating_dom"/>
</dbReference>
<proteinExistence type="predicted"/>
<evidence type="ECO:0008006" key="3">
    <source>
        <dbReference type="Google" id="ProtNLM"/>
    </source>
</evidence>
<accession>A0A0G0VJ88</accession>
<sequence>MKKDGEICKKHGCSNCCNPVRVDKRISNRIDSQISELPFRKLDETHIPVDELETTRLDVYQCENHDPESGLCKDYENRPDICRNSRCRALDELDEGKQKRFIDEERNQEFIVCKK</sequence>
<dbReference type="AlphaFoldDB" id="A0A0G0VJ88"/>
<dbReference type="EMBL" id="LCAW01000004">
    <property type="protein sequence ID" value="KKR99641.1"/>
    <property type="molecule type" value="Genomic_DNA"/>
</dbReference>
<dbReference type="Proteomes" id="UP000033930">
    <property type="component" value="Unassembled WGS sequence"/>
</dbReference>
<protein>
    <recommendedName>
        <fullName evidence="3">Flagellin N-methylase</fullName>
    </recommendedName>
</protein>